<dbReference type="EMBL" id="KV417296">
    <property type="protein sequence ID" value="KZO94156.1"/>
    <property type="molecule type" value="Genomic_DNA"/>
</dbReference>
<evidence type="ECO:0000256" key="2">
    <source>
        <dbReference type="SAM" id="SignalP"/>
    </source>
</evidence>
<feature type="chain" id="PRO_5007889110" description="Hydrophobin" evidence="2">
    <location>
        <begin position="20"/>
        <end position="189"/>
    </location>
</feature>
<evidence type="ECO:0000313" key="3">
    <source>
        <dbReference type="EMBL" id="KZO94156.1"/>
    </source>
</evidence>
<evidence type="ECO:0000313" key="4">
    <source>
        <dbReference type="Proteomes" id="UP000076738"/>
    </source>
</evidence>
<dbReference type="OrthoDB" id="3362376at2759"/>
<feature type="signal peptide" evidence="2">
    <location>
        <begin position="1"/>
        <end position="19"/>
    </location>
</feature>
<feature type="region of interest" description="Disordered" evidence="1">
    <location>
        <begin position="151"/>
        <end position="189"/>
    </location>
</feature>
<feature type="compositionally biased region" description="Gly residues" evidence="1">
    <location>
        <begin position="166"/>
        <end position="179"/>
    </location>
</feature>
<keyword evidence="2" id="KW-0732">Signal</keyword>
<evidence type="ECO:0000256" key="1">
    <source>
        <dbReference type="SAM" id="MobiDB-lite"/>
    </source>
</evidence>
<name>A0A167K1L0_CALVF</name>
<organism evidence="3 4">
    <name type="scientific">Calocera viscosa (strain TUFC12733)</name>
    <dbReference type="NCBI Taxonomy" id="1330018"/>
    <lineage>
        <taxon>Eukaryota</taxon>
        <taxon>Fungi</taxon>
        <taxon>Dikarya</taxon>
        <taxon>Basidiomycota</taxon>
        <taxon>Agaricomycotina</taxon>
        <taxon>Dacrymycetes</taxon>
        <taxon>Dacrymycetales</taxon>
        <taxon>Dacrymycetaceae</taxon>
        <taxon>Calocera</taxon>
    </lineage>
</organism>
<keyword evidence="4" id="KW-1185">Reference proteome</keyword>
<proteinExistence type="predicted"/>
<reference evidence="3 4" key="1">
    <citation type="journal article" date="2016" name="Mol. Biol. Evol.">
        <title>Comparative Genomics of Early-Diverging Mushroom-Forming Fungi Provides Insights into the Origins of Lignocellulose Decay Capabilities.</title>
        <authorList>
            <person name="Nagy L.G."/>
            <person name="Riley R."/>
            <person name="Tritt A."/>
            <person name="Adam C."/>
            <person name="Daum C."/>
            <person name="Floudas D."/>
            <person name="Sun H."/>
            <person name="Yadav J.S."/>
            <person name="Pangilinan J."/>
            <person name="Larsson K.H."/>
            <person name="Matsuura K."/>
            <person name="Barry K."/>
            <person name="Labutti K."/>
            <person name="Kuo R."/>
            <person name="Ohm R.A."/>
            <person name="Bhattacharya S.S."/>
            <person name="Shirouzu T."/>
            <person name="Yoshinaga Y."/>
            <person name="Martin F.M."/>
            <person name="Grigoriev I.V."/>
            <person name="Hibbett D.S."/>
        </authorList>
    </citation>
    <scope>NUCLEOTIDE SEQUENCE [LARGE SCALE GENOMIC DNA]</scope>
    <source>
        <strain evidence="3 4">TUFC12733</strain>
    </source>
</reference>
<evidence type="ECO:0008006" key="5">
    <source>
        <dbReference type="Google" id="ProtNLM"/>
    </source>
</evidence>
<gene>
    <name evidence="3" type="ORF">CALVIDRAFT_225772</name>
</gene>
<protein>
    <recommendedName>
        <fullName evidence="5">Hydrophobin</fullName>
    </recommendedName>
</protein>
<dbReference type="Proteomes" id="UP000076738">
    <property type="component" value="Unassembled WGS sequence"/>
</dbReference>
<sequence>MYSRPSLLAVLALVSVAIAFPVGRPETRAAAAIRRAAAINFGSCSDPEVTVVNGLFTVGNTKDFGSVPSSEFLDDVTTGICNVLATNCGVDGITNGDCSTAASDAIGVGNSAAAADEFNSVLGITSDFASTAAVAAGGAAEATATTTSVASKATHTNVTAASGNNNGKGGKGGQGGKGGNTECARSPSS</sequence>
<dbReference type="AlphaFoldDB" id="A0A167K1L0"/>
<accession>A0A167K1L0</accession>